<dbReference type="HOGENOM" id="CLU_034279_0_0_3"/>
<evidence type="ECO:0000313" key="2">
    <source>
        <dbReference type="Proteomes" id="UP000003172"/>
    </source>
</evidence>
<dbReference type="Proteomes" id="UP000003172">
    <property type="component" value="Unassembled WGS sequence"/>
</dbReference>
<dbReference type="RefSeq" id="WP_002758143.1">
    <property type="nucleotide sequence ID" value="NZ_HE972680.1"/>
</dbReference>
<gene>
    <name evidence="1" type="ORF">MICAB_1500002</name>
</gene>
<evidence type="ECO:0000313" key="1">
    <source>
        <dbReference type="EMBL" id="CCH96069.1"/>
    </source>
</evidence>
<reference evidence="1 2" key="1">
    <citation type="submission" date="2012-04" db="EMBL/GenBank/DDBJ databases">
        <authorList>
            <person name="Genoscope - CEA"/>
        </authorList>
    </citation>
    <scope>NUCLEOTIDE SEQUENCE [LARGE SCALE GENOMIC DNA]</scope>
    <source>
        <strain evidence="1 2">9717</strain>
    </source>
</reference>
<comment type="caution">
    <text evidence="1">The sequence shown here is derived from an EMBL/GenBank/DDBJ whole genome shotgun (WGS) entry which is preliminary data.</text>
</comment>
<dbReference type="EMBL" id="CAII01000058">
    <property type="protein sequence ID" value="CCH96069.1"/>
    <property type="molecule type" value="Genomic_DNA"/>
</dbReference>
<proteinExistence type="predicted"/>
<dbReference type="AlphaFoldDB" id="I4FK94"/>
<organism evidence="1 2">
    <name type="scientific">Microcystis aeruginosa PCC 9717</name>
    <dbReference type="NCBI Taxonomy" id="1160286"/>
    <lineage>
        <taxon>Bacteria</taxon>
        <taxon>Bacillati</taxon>
        <taxon>Cyanobacteriota</taxon>
        <taxon>Cyanophyceae</taxon>
        <taxon>Oscillatoriophycideae</taxon>
        <taxon>Chroococcales</taxon>
        <taxon>Microcystaceae</taxon>
        <taxon>Microcystis</taxon>
    </lineage>
</organism>
<name>I4FK94_MICAE</name>
<protein>
    <submittedName>
        <fullName evidence="1">Uncharacterized protein</fullName>
    </submittedName>
</protein>
<accession>I4FK94</accession>
<sequence>MALILKSELEKDEQYQSFVKKCHQCRQEIQQTELLFFMPPCQRTKSRYFNLDSLIYWADKVLKYKKKQDFSLIDKRQEIDRVNLVDLLLILDQEKIKSLSFLPVKNYSSQEKLNSALYQHFGETISEEEKESILRVADKGRRRFQDKLDWLLDYQDSLPVWATILAMTRSLEAQIKHQGLTQTSLSQWDKLFPQSSLPENLIPIYQKIQRYLLEQTSTIPEGEIFLGTSDVIESIFGKYKLFLQRCPINELGVMVLTIVLVTTDFTVNLIKEALETIRSKDVNIWQEQVFGQSTLSKRKVVFSS</sequence>